<comment type="catalytic activity">
    <reaction evidence="1">
        <text>Hydrolyzes glycerol monoesters of long-chain fatty acids.</text>
        <dbReference type="EC" id="3.1.1.23"/>
    </reaction>
</comment>
<dbReference type="AlphaFoldDB" id="Q2SY13"/>
<dbReference type="PANTHER" id="PTHR11614">
    <property type="entry name" value="PHOSPHOLIPASE-RELATED"/>
    <property type="match status" value="1"/>
</dbReference>
<dbReference type="ESTHER" id="burma-q62m40">
    <property type="family name" value="Monoglyceridelipase_lysophospholip"/>
</dbReference>
<dbReference type="Proteomes" id="UP000001930">
    <property type="component" value="Chromosome I"/>
</dbReference>
<dbReference type="PRINTS" id="PR00111">
    <property type="entry name" value="ABHYDROLASE"/>
</dbReference>
<evidence type="ECO:0000256" key="1">
    <source>
        <dbReference type="ARBA" id="ARBA00001613"/>
    </source>
</evidence>
<dbReference type="FunFam" id="3.40.50.1820:FF:000117">
    <property type="entry name" value="Monoglyceride lipase, putative"/>
    <property type="match status" value="1"/>
</dbReference>
<dbReference type="InterPro" id="IPR000073">
    <property type="entry name" value="AB_hydrolase_1"/>
</dbReference>
<proteinExistence type="inferred from homology"/>
<feature type="domain" description="Serine aminopeptidase S33" evidence="6">
    <location>
        <begin position="61"/>
        <end position="298"/>
    </location>
</feature>
<evidence type="ECO:0000313" key="7">
    <source>
        <dbReference type="EMBL" id="ABC36423.1"/>
    </source>
</evidence>
<evidence type="ECO:0000256" key="4">
    <source>
        <dbReference type="ARBA" id="ARBA00071261"/>
    </source>
</evidence>
<organism evidence="7 8">
    <name type="scientific">Burkholderia thailandensis (strain ATCC 700388 / DSM 13276 / CCUG 48851 / CIP 106301 / E264)</name>
    <dbReference type="NCBI Taxonomy" id="271848"/>
    <lineage>
        <taxon>Bacteria</taxon>
        <taxon>Pseudomonadati</taxon>
        <taxon>Pseudomonadota</taxon>
        <taxon>Betaproteobacteria</taxon>
        <taxon>Burkholderiales</taxon>
        <taxon>Burkholderiaceae</taxon>
        <taxon>Burkholderia</taxon>
        <taxon>pseudomallei group</taxon>
    </lineage>
</organism>
<gene>
    <name evidence="7" type="ordered locus">BTH_I1649</name>
</gene>
<dbReference type="InterPro" id="IPR029058">
    <property type="entry name" value="AB_hydrolase_fold"/>
</dbReference>
<dbReference type="Pfam" id="PF12146">
    <property type="entry name" value="Hydrolase_4"/>
    <property type="match status" value="1"/>
</dbReference>
<feature type="region of interest" description="Disordered" evidence="5">
    <location>
        <begin position="1"/>
        <end position="37"/>
    </location>
</feature>
<sequence>MIEPILHHDTPETPVMDAAASTSPGLAADPGSAPRRGRLRTADGLELASYRWPAAGLSPAAPRATVALVHGLAEHAGRYQALAERLNAAGIEVVAIDLRGHGHSPGERAWVERFDQYLEDADALVASVARDDTPLFLMGHSMGGAVAALYAVERAAVRRPGLTGLILSSPALAPGRDVPRWMLAMSRFISRVWPRFPAIKIDAALLSRDPAVVAANRADPLVHHGPVPARTGAEILDAMRRIEAGRAALRVPVLVYHGTADKLTEPDGSRDFGRHVGSPDRTLTLYEGNYHETMNDLERERVIGAQIDWIAARAPARG</sequence>
<evidence type="ECO:0000256" key="5">
    <source>
        <dbReference type="SAM" id="MobiDB-lite"/>
    </source>
</evidence>
<dbReference type="InterPro" id="IPR051044">
    <property type="entry name" value="MAG_DAG_Lipase"/>
</dbReference>
<dbReference type="GO" id="GO:0047372">
    <property type="term" value="F:monoacylglycerol lipase activity"/>
    <property type="evidence" value="ECO:0007669"/>
    <property type="project" value="UniProtKB-EC"/>
</dbReference>
<keyword evidence="7" id="KW-0378">Hydrolase</keyword>
<dbReference type="SUPFAM" id="SSF53474">
    <property type="entry name" value="alpha/beta-Hydrolases"/>
    <property type="match status" value="1"/>
</dbReference>
<protein>
    <recommendedName>
        <fullName evidence="4">Monoacylglycerol lipase</fullName>
        <ecNumber evidence="3">3.1.1.23</ecNumber>
    </recommendedName>
</protein>
<evidence type="ECO:0000259" key="6">
    <source>
        <dbReference type="Pfam" id="PF12146"/>
    </source>
</evidence>
<dbReference type="Gene3D" id="3.40.50.1820">
    <property type="entry name" value="alpha/beta hydrolase"/>
    <property type="match status" value="1"/>
</dbReference>
<evidence type="ECO:0000256" key="3">
    <source>
        <dbReference type="ARBA" id="ARBA00013254"/>
    </source>
</evidence>
<keyword evidence="8" id="KW-1185">Reference proteome</keyword>
<dbReference type="HOGENOM" id="CLU_026209_7_2_4"/>
<name>Q2SY13_BURTA</name>
<evidence type="ECO:0000313" key="8">
    <source>
        <dbReference type="Proteomes" id="UP000001930"/>
    </source>
</evidence>
<comment type="similarity">
    <text evidence="2">Belongs to the AB hydrolase superfamily.</text>
</comment>
<reference evidence="7 8" key="1">
    <citation type="journal article" date="2005" name="BMC Genomics">
        <title>Bacterial genome adaptation to niches: divergence of the potential virulence genes in three Burkholderia species of different survival strategies.</title>
        <authorList>
            <person name="Kim H.S."/>
            <person name="Schell M.A."/>
            <person name="Yu Y."/>
            <person name="Ulrich R.L."/>
            <person name="Sarria S.H."/>
            <person name="Nierman W.C."/>
            <person name="DeShazer D."/>
        </authorList>
    </citation>
    <scope>NUCLEOTIDE SEQUENCE [LARGE SCALE GENOMIC DNA]</scope>
    <source>
        <strain evidence="8">ATCC 700388 / DSM 13276 / CCUG 48851 / CIP 106301 / E264</strain>
    </source>
</reference>
<feature type="compositionally biased region" description="Basic and acidic residues" evidence="5">
    <location>
        <begin position="1"/>
        <end position="11"/>
    </location>
</feature>
<dbReference type="EMBL" id="CP000086">
    <property type="protein sequence ID" value="ABC36423.1"/>
    <property type="molecule type" value="Genomic_DNA"/>
</dbReference>
<dbReference type="InterPro" id="IPR022742">
    <property type="entry name" value="Hydrolase_4"/>
</dbReference>
<dbReference type="EC" id="3.1.1.23" evidence="3"/>
<dbReference type="KEGG" id="bte:BTH_I1649"/>
<evidence type="ECO:0000256" key="2">
    <source>
        <dbReference type="ARBA" id="ARBA00008645"/>
    </source>
</evidence>
<accession>Q2SY13</accession>